<feature type="non-terminal residue" evidence="2">
    <location>
        <position position="99"/>
    </location>
</feature>
<gene>
    <name evidence="2" type="ORF">SPIL2461_LOCUS1465</name>
</gene>
<feature type="region of interest" description="Disordered" evidence="1">
    <location>
        <begin position="31"/>
        <end position="99"/>
    </location>
</feature>
<sequence>VLSKLRSALTAEGLPEDAMQRVMGAVQEAFEEEEVELLPEPSSKAHEFVDDTSPLTEDESPTAPTEAPAAAEDPTSEAEALVEHVEPEPSTRPPSSAFL</sequence>
<evidence type="ECO:0000256" key="1">
    <source>
        <dbReference type="SAM" id="MobiDB-lite"/>
    </source>
</evidence>
<keyword evidence="3" id="KW-1185">Reference proteome</keyword>
<dbReference type="EMBL" id="CAJNIZ010001436">
    <property type="protein sequence ID" value="CAE7190694.1"/>
    <property type="molecule type" value="Genomic_DNA"/>
</dbReference>
<reference evidence="2" key="1">
    <citation type="submission" date="2021-02" db="EMBL/GenBank/DDBJ databases">
        <authorList>
            <person name="Dougan E. K."/>
            <person name="Rhodes N."/>
            <person name="Thang M."/>
            <person name="Chan C."/>
        </authorList>
    </citation>
    <scope>NUCLEOTIDE SEQUENCE</scope>
</reference>
<dbReference type="Proteomes" id="UP000649617">
    <property type="component" value="Unassembled WGS sequence"/>
</dbReference>
<evidence type="ECO:0000313" key="2">
    <source>
        <dbReference type="EMBL" id="CAE7190694.1"/>
    </source>
</evidence>
<comment type="caution">
    <text evidence="2">The sequence shown here is derived from an EMBL/GenBank/DDBJ whole genome shotgun (WGS) entry which is preliminary data.</text>
</comment>
<feature type="non-terminal residue" evidence="2">
    <location>
        <position position="1"/>
    </location>
</feature>
<name>A0A812IW33_SYMPI</name>
<dbReference type="AlphaFoldDB" id="A0A812IW33"/>
<organism evidence="2 3">
    <name type="scientific">Symbiodinium pilosum</name>
    <name type="common">Dinoflagellate</name>
    <dbReference type="NCBI Taxonomy" id="2952"/>
    <lineage>
        <taxon>Eukaryota</taxon>
        <taxon>Sar</taxon>
        <taxon>Alveolata</taxon>
        <taxon>Dinophyceae</taxon>
        <taxon>Suessiales</taxon>
        <taxon>Symbiodiniaceae</taxon>
        <taxon>Symbiodinium</taxon>
    </lineage>
</organism>
<feature type="compositionally biased region" description="Low complexity" evidence="1">
    <location>
        <begin position="61"/>
        <end position="79"/>
    </location>
</feature>
<evidence type="ECO:0000313" key="3">
    <source>
        <dbReference type="Proteomes" id="UP000649617"/>
    </source>
</evidence>
<accession>A0A812IW33</accession>
<proteinExistence type="predicted"/>
<protein>
    <submittedName>
        <fullName evidence="2">Uncharacterized protein</fullName>
    </submittedName>
</protein>